<feature type="region of interest" description="Disordered" evidence="1">
    <location>
        <begin position="90"/>
        <end position="114"/>
    </location>
</feature>
<organism evidence="2 3">
    <name type="scientific">Polarella glacialis</name>
    <name type="common">Dinoflagellate</name>
    <dbReference type="NCBI Taxonomy" id="89957"/>
    <lineage>
        <taxon>Eukaryota</taxon>
        <taxon>Sar</taxon>
        <taxon>Alveolata</taxon>
        <taxon>Dinophyceae</taxon>
        <taxon>Suessiales</taxon>
        <taxon>Suessiaceae</taxon>
        <taxon>Polarella</taxon>
    </lineage>
</organism>
<accession>A0A813LW33</accession>
<protein>
    <submittedName>
        <fullName evidence="2">Uncharacterized protein</fullName>
    </submittedName>
</protein>
<reference evidence="2" key="1">
    <citation type="submission" date="2021-02" db="EMBL/GenBank/DDBJ databases">
        <authorList>
            <person name="Dougan E. K."/>
            <person name="Rhodes N."/>
            <person name="Thang M."/>
            <person name="Chan C."/>
        </authorList>
    </citation>
    <scope>NUCLEOTIDE SEQUENCE</scope>
</reference>
<sequence length="114" mass="12233">MDGARWVQQDEPCGRVLLVAPIFDEGLELRPARLQLARLSELDDLSKGPVNELLGAVLATCQSSSTLASSHDGSPWEFNEDAKGVRHSFSGRSVGMIGTPRESMASPTVAKDPL</sequence>
<comment type="caution">
    <text evidence="2">The sequence shown here is derived from an EMBL/GenBank/DDBJ whole genome shotgun (WGS) entry which is preliminary data.</text>
</comment>
<dbReference type="Proteomes" id="UP000626109">
    <property type="component" value="Unassembled WGS sequence"/>
</dbReference>
<proteinExistence type="predicted"/>
<name>A0A813LW33_POLGL</name>
<evidence type="ECO:0000313" key="2">
    <source>
        <dbReference type="EMBL" id="CAE8739685.1"/>
    </source>
</evidence>
<gene>
    <name evidence="2" type="ORF">PGLA2088_LOCUS49723</name>
</gene>
<dbReference type="AlphaFoldDB" id="A0A813LW33"/>
<dbReference type="EMBL" id="CAJNNW010037138">
    <property type="protein sequence ID" value="CAE8739685.1"/>
    <property type="molecule type" value="Genomic_DNA"/>
</dbReference>
<evidence type="ECO:0000256" key="1">
    <source>
        <dbReference type="SAM" id="MobiDB-lite"/>
    </source>
</evidence>
<evidence type="ECO:0000313" key="3">
    <source>
        <dbReference type="Proteomes" id="UP000626109"/>
    </source>
</evidence>